<dbReference type="SUPFAM" id="SSF46689">
    <property type="entry name" value="Homeodomain-like"/>
    <property type="match status" value="1"/>
</dbReference>
<sequence length="244" mass="27603">MGRSPGCSKEGFNRGAWTALEDKMLMDYVAMRGEGKWSSVARNTGLKRCGKSCRLRWLNYLRPGIKRGNFSDDEEELIIRLHKLLGNRWSLIAGRLPAKKAQELQFTLPKLEKKQPYLAGPSATQQQDVQLVNVAIGPILETEKSSSLLCEGEFLKDFSVEELCQILDSDYLTKPSDVNVNDVREEEMDGVNKSETAEFLMKFEENWDGNASCVENDYMSRLVSFLDSDVEWSVMASITNICPE</sequence>
<keyword evidence="2" id="KW-0238">DNA-binding</keyword>
<dbReference type="EMBL" id="JARPOI010000004">
    <property type="protein sequence ID" value="KAJ9184173.1"/>
    <property type="molecule type" value="Genomic_DNA"/>
</dbReference>
<name>A0ABQ9MW22_HEVBR</name>
<dbReference type="InterPro" id="IPR017930">
    <property type="entry name" value="Myb_dom"/>
</dbReference>
<evidence type="ECO:0000259" key="5">
    <source>
        <dbReference type="PROSITE" id="PS51294"/>
    </source>
</evidence>
<accession>A0ABQ9MW22</accession>
<keyword evidence="3" id="KW-0539">Nucleus</keyword>
<dbReference type="PROSITE" id="PS51294">
    <property type="entry name" value="HTH_MYB"/>
    <property type="match status" value="2"/>
</dbReference>
<dbReference type="PANTHER" id="PTHR47999:SF86">
    <property type="entry name" value="MYB-RELATED PROTEIN MYB4-LIKE"/>
    <property type="match status" value="1"/>
</dbReference>
<organism evidence="6 7">
    <name type="scientific">Hevea brasiliensis</name>
    <name type="common">Para rubber tree</name>
    <name type="synonym">Siphonia brasiliensis</name>
    <dbReference type="NCBI Taxonomy" id="3981"/>
    <lineage>
        <taxon>Eukaryota</taxon>
        <taxon>Viridiplantae</taxon>
        <taxon>Streptophyta</taxon>
        <taxon>Embryophyta</taxon>
        <taxon>Tracheophyta</taxon>
        <taxon>Spermatophyta</taxon>
        <taxon>Magnoliopsida</taxon>
        <taxon>eudicotyledons</taxon>
        <taxon>Gunneridae</taxon>
        <taxon>Pentapetalae</taxon>
        <taxon>rosids</taxon>
        <taxon>fabids</taxon>
        <taxon>Malpighiales</taxon>
        <taxon>Euphorbiaceae</taxon>
        <taxon>Crotonoideae</taxon>
        <taxon>Micrandreae</taxon>
        <taxon>Hevea</taxon>
    </lineage>
</organism>
<proteinExistence type="predicted"/>
<feature type="domain" description="HTH myb-type" evidence="5">
    <location>
        <begin position="9"/>
        <end position="65"/>
    </location>
</feature>
<dbReference type="InterPro" id="IPR001005">
    <property type="entry name" value="SANT/Myb"/>
</dbReference>
<dbReference type="CDD" id="cd00167">
    <property type="entry name" value="SANT"/>
    <property type="match status" value="2"/>
</dbReference>
<evidence type="ECO:0000313" key="6">
    <source>
        <dbReference type="EMBL" id="KAJ9184173.1"/>
    </source>
</evidence>
<dbReference type="PANTHER" id="PTHR47999">
    <property type="entry name" value="TRANSCRIPTION FACTOR MYB8-RELATED-RELATED"/>
    <property type="match status" value="1"/>
</dbReference>
<feature type="domain" description="HTH myb-type" evidence="5">
    <location>
        <begin position="66"/>
        <end position="97"/>
    </location>
</feature>
<evidence type="ECO:0000259" key="4">
    <source>
        <dbReference type="PROSITE" id="PS50090"/>
    </source>
</evidence>
<feature type="domain" description="Myb-like" evidence="4">
    <location>
        <begin position="9"/>
        <end position="61"/>
    </location>
</feature>
<dbReference type="InterPro" id="IPR009057">
    <property type="entry name" value="Homeodomain-like_sf"/>
</dbReference>
<dbReference type="PROSITE" id="PS50090">
    <property type="entry name" value="MYB_LIKE"/>
    <property type="match status" value="2"/>
</dbReference>
<reference evidence="6" key="1">
    <citation type="journal article" date="2023" name="Plant Biotechnol. J.">
        <title>Chromosome-level wild Hevea brasiliensis genome provides new tools for genomic-assisted breeding and valuable loci to elevate rubber yield.</title>
        <authorList>
            <person name="Cheng H."/>
            <person name="Song X."/>
            <person name="Hu Y."/>
            <person name="Wu T."/>
            <person name="Yang Q."/>
            <person name="An Z."/>
            <person name="Feng S."/>
            <person name="Deng Z."/>
            <person name="Wu W."/>
            <person name="Zeng X."/>
            <person name="Tu M."/>
            <person name="Wang X."/>
            <person name="Huang H."/>
        </authorList>
    </citation>
    <scope>NUCLEOTIDE SEQUENCE</scope>
    <source>
        <strain evidence="6">MT/VB/25A 57/8</strain>
    </source>
</reference>
<dbReference type="SMART" id="SM00717">
    <property type="entry name" value="SANT"/>
    <property type="match status" value="2"/>
</dbReference>
<gene>
    <name evidence="6" type="ORF">P3X46_007939</name>
</gene>
<evidence type="ECO:0000313" key="7">
    <source>
        <dbReference type="Proteomes" id="UP001174677"/>
    </source>
</evidence>
<feature type="domain" description="Myb-like" evidence="4">
    <location>
        <begin position="62"/>
        <end position="105"/>
    </location>
</feature>
<comment type="caution">
    <text evidence="6">The sequence shown here is derived from an EMBL/GenBank/DDBJ whole genome shotgun (WGS) entry which is preliminary data.</text>
</comment>
<dbReference type="Pfam" id="PF00249">
    <property type="entry name" value="Myb_DNA-binding"/>
    <property type="match status" value="2"/>
</dbReference>
<evidence type="ECO:0000256" key="2">
    <source>
        <dbReference type="ARBA" id="ARBA00023125"/>
    </source>
</evidence>
<dbReference type="InterPro" id="IPR015495">
    <property type="entry name" value="Myb_TF_plants"/>
</dbReference>
<keyword evidence="7" id="KW-1185">Reference proteome</keyword>
<dbReference type="Proteomes" id="UP001174677">
    <property type="component" value="Chromosome 4"/>
</dbReference>
<comment type="subcellular location">
    <subcellularLocation>
        <location evidence="1">Nucleus</location>
    </subcellularLocation>
</comment>
<protein>
    <submittedName>
        <fullName evidence="6">Uncharacterized protein</fullName>
    </submittedName>
</protein>
<evidence type="ECO:0000256" key="1">
    <source>
        <dbReference type="ARBA" id="ARBA00004123"/>
    </source>
</evidence>
<evidence type="ECO:0000256" key="3">
    <source>
        <dbReference type="ARBA" id="ARBA00023242"/>
    </source>
</evidence>
<dbReference type="Gene3D" id="1.10.10.60">
    <property type="entry name" value="Homeodomain-like"/>
    <property type="match status" value="2"/>
</dbReference>